<keyword evidence="3" id="KW-0547">Nucleotide-binding</keyword>
<organism evidence="6 7">
    <name type="scientific">Sapayoa aenigma</name>
    <name type="common">broad-billed sapayoa</name>
    <dbReference type="NCBI Taxonomy" id="239371"/>
    <lineage>
        <taxon>Eukaryota</taxon>
        <taxon>Metazoa</taxon>
        <taxon>Chordata</taxon>
        <taxon>Craniata</taxon>
        <taxon>Vertebrata</taxon>
        <taxon>Euteleostomi</taxon>
        <taxon>Archelosauria</taxon>
        <taxon>Archosauria</taxon>
        <taxon>Dinosauria</taxon>
        <taxon>Saurischia</taxon>
        <taxon>Theropoda</taxon>
        <taxon>Coelurosauria</taxon>
        <taxon>Aves</taxon>
        <taxon>Neognathae</taxon>
        <taxon>Neoaves</taxon>
        <taxon>Telluraves</taxon>
        <taxon>Australaves</taxon>
        <taxon>Passeriformes</taxon>
        <taxon>Tyrannidae</taxon>
        <taxon>Sapayoa</taxon>
    </lineage>
</organism>
<dbReference type="EC" id="2.7.11.1" evidence="2"/>
<evidence type="ECO:0000256" key="1">
    <source>
        <dbReference type="ARBA" id="ARBA00008874"/>
    </source>
</evidence>
<feature type="non-terminal residue" evidence="6">
    <location>
        <position position="76"/>
    </location>
</feature>
<dbReference type="SUPFAM" id="SSF56112">
    <property type="entry name" value="Protein kinase-like (PK-like)"/>
    <property type="match status" value="1"/>
</dbReference>
<dbReference type="GO" id="GO:0004674">
    <property type="term" value="F:protein serine/threonine kinase activity"/>
    <property type="evidence" value="ECO:0007669"/>
    <property type="project" value="UniProtKB-EC"/>
</dbReference>
<name>A0A7K7TJA8_9TYRA</name>
<dbReference type="InterPro" id="IPR051931">
    <property type="entry name" value="PAK3-like"/>
</dbReference>
<dbReference type="PROSITE" id="PS00108">
    <property type="entry name" value="PROTEIN_KINASE_ST"/>
    <property type="match status" value="1"/>
</dbReference>
<dbReference type="InterPro" id="IPR008271">
    <property type="entry name" value="Ser/Thr_kinase_AS"/>
</dbReference>
<dbReference type="InterPro" id="IPR000719">
    <property type="entry name" value="Prot_kinase_dom"/>
</dbReference>
<dbReference type="Proteomes" id="UP000589485">
    <property type="component" value="Unassembled WGS sequence"/>
</dbReference>
<dbReference type="InterPro" id="IPR011009">
    <property type="entry name" value="Kinase-like_dom_sf"/>
</dbReference>
<protein>
    <recommendedName>
        <fullName evidence="2">non-specific serine/threonine protein kinase</fullName>
        <ecNumber evidence="2">2.7.11.1</ecNumber>
    </recommendedName>
</protein>
<evidence type="ECO:0000259" key="5">
    <source>
        <dbReference type="PROSITE" id="PS50011"/>
    </source>
</evidence>
<dbReference type="AlphaFoldDB" id="A0A7K7TJA8"/>
<sequence>SFLSKKELWLVMEHMDGGSLTDVISETWMAVGQIAAVCRECLQGLAFLHSNQVIHRDIKSDNILLGLDGSVKLGGY</sequence>
<evidence type="ECO:0000256" key="3">
    <source>
        <dbReference type="ARBA" id="ARBA00022741"/>
    </source>
</evidence>
<dbReference type="PROSITE" id="PS50011">
    <property type="entry name" value="PROTEIN_KINASE_DOM"/>
    <property type="match status" value="1"/>
</dbReference>
<comment type="similarity">
    <text evidence="1">Belongs to the protein kinase superfamily. STE Ser/Thr protein kinase family. STE20 subfamily.</text>
</comment>
<dbReference type="PANTHER" id="PTHR45832">
    <property type="entry name" value="SERINE/THREONINE-PROTEIN KINASE SAMKA-RELATED-RELATED"/>
    <property type="match status" value="1"/>
</dbReference>
<gene>
    <name evidence="6" type="primary">Pak1_4</name>
    <name evidence="6" type="ORF">SAPAEN_R01351</name>
</gene>
<dbReference type="Pfam" id="PF00069">
    <property type="entry name" value="Pkinase"/>
    <property type="match status" value="1"/>
</dbReference>
<keyword evidence="6" id="KW-0808">Transferase</keyword>
<accession>A0A7K7TJA8</accession>
<proteinExistence type="inferred from homology"/>
<comment type="caution">
    <text evidence="6">The sequence shown here is derived from an EMBL/GenBank/DDBJ whole genome shotgun (WGS) entry which is preliminary data.</text>
</comment>
<evidence type="ECO:0000313" key="7">
    <source>
        <dbReference type="Proteomes" id="UP000589485"/>
    </source>
</evidence>
<keyword evidence="4" id="KW-0067">ATP-binding</keyword>
<dbReference type="OrthoDB" id="2914378at2759"/>
<dbReference type="PANTHER" id="PTHR45832:SF22">
    <property type="entry name" value="SERINE_THREONINE-PROTEIN KINASE SAMKA-RELATED"/>
    <property type="match status" value="1"/>
</dbReference>
<evidence type="ECO:0000313" key="6">
    <source>
        <dbReference type="EMBL" id="NXA16828.1"/>
    </source>
</evidence>
<reference evidence="6 7" key="1">
    <citation type="submission" date="2019-09" db="EMBL/GenBank/DDBJ databases">
        <title>Bird 10,000 Genomes (B10K) Project - Family phase.</title>
        <authorList>
            <person name="Zhang G."/>
        </authorList>
    </citation>
    <scope>NUCLEOTIDE SEQUENCE [LARGE SCALE GENOMIC DNA]</scope>
    <source>
        <strain evidence="6">B10K-DU-030-41</strain>
        <tissue evidence="6">Muscle</tissue>
    </source>
</reference>
<dbReference type="EMBL" id="VZSY01009395">
    <property type="protein sequence ID" value="NXA16828.1"/>
    <property type="molecule type" value="Genomic_DNA"/>
</dbReference>
<keyword evidence="6" id="KW-0418">Kinase</keyword>
<feature type="domain" description="Protein kinase" evidence="5">
    <location>
        <begin position="1"/>
        <end position="76"/>
    </location>
</feature>
<dbReference type="GO" id="GO:0005524">
    <property type="term" value="F:ATP binding"/>
    <property type="evidence" value="ECO:0007669"/>
    <property type="project" value="UniProtKB-KW"/>
</dbReference>
<keyword evidence="7" id="KW-1185">Reference proteome</keyword>
<evidence type="ECO:0000256" key="2">
    <source>
        <dbReference type="ARBA" id="ARBA00012513"/>
    </source>
</evidence>
<evidence type="ECO:0000256" key="4">
    <source>
        <dbReference type="ARBA" id="ARBA00022840"/>
    </source>
</evidence>
<dbReference type="Gene3D" id="1.10.510.10">
    <property type="entry name" value="Transferase(Phosphotransferase) domain 1"/>
    <property type="match status" value="1"/>
</dbReference>
<feature type="non-terminal residue" evidence="6">
    <location>
        <position position="1"/>
    </location>
</feature>